<dbReference type="InterPro" id="IPR000914">
    <property type="entry name" value="SBP_5_dom"/>
</dbReference>
<dbReference type="PIRSF" id="PIRSF002741">
    <property type="entry name" value="MppA"/>
    <property type="match status" value="1"/>
</dbReference>
<dbReference type="Gene3D" id="3.90.76.10">
    <property type="entry name" value="Dipeptide-binding Protein, Domain 1"/>
    <property type="match status" value="1"/>
</dbReference>
<dbReference type="GO" id="GO:0042597">
    <property type="term" value="C:periplasmic space"/>
    <property type="evidence" value="ECO:0007669"/>
    <property type="project" value="UniProtKB-ARBA"/>
</dbReference>
<keyword evidence="8" id="KW-1185">Reference proteome</keyword>
<proteinExistence type="inferred from homology"/>
<dbReference type="GO" id="GO:0043190">
    <property type="term" value="C:ATP-binding cassette (ABC) transporter complex"/>
    <property type="evidence" value="ECO:0007669"/>
    <property type="project" value="InterPro"/>
</dbReference>
<dbReference type="AlphaFoldDB" id="A0A2W2AXP3"/>
<comment type="caution">
    <text evidence="7">The sequence shown here is derived from an EMBL/GenBank/DDBJ whole genome shotgun (WGS) entry which is preliminary data.</text>
</comment>
<evidence type="ECO:0000259" key="6">
    <source>
        <dbReference type="Pfam" id="PF00496"/>
    </source>
</evidence>
<gene>
    <name evidence="7" type="ORF">C1I92_28710</name>
</gene>
<accession>A0A2W2AXP3</accession>
<keyword evidence="2" id="KW-0813">Transport</keyword>
<dbReference type="InterPro" id="IPR030678">
    <property type="entry name" value="Peptide/Ni-bd"/>
</dbReference>
<dbReference type="SUPFAM" id="SSF53850">
    <property type="entry name" value="Periplasmic binding protein-like II"/>
    <property type="match status" value="1"/>
</dbReference>
<dbReference type="CDD" id="cd00995">
    <property type="entry name" value="PBP2_NikA_DppA_OppA_like"/>
    <property type="match status" value="1"/>
</dbReference>
<evidence type="ECO:0000256" key="5">
    <source>
        <dbReference type="SAM" id="SignalP"/>
    </source>
</evidence>
<name>A0A2W2AXP3_9ACTN</name>
<evidence type="ECO:0000256" key="1">
    <source>
        <dbReference type="ARBA" id="ARBA00005695"/>
    </source>
</evidence>
<evidence type="ECO:0000313" key="8">
    <source>
        <dbReference type="Proteomes" id="UP000248764"/>
    </source>
</evidence>
<dbReference type="InterPro" id="IPR039424">
    <property type="entry name" value="SBP_5"/>
</dbReference>
<keyword evidence="3 5" id="KW-0732">Signal</keyword>
<dbReference type="Pfam" id="PF00496">
    <property type="entry name" value="SBP_bac_5"/>
    <property type="match status" value="1"/>
</dbReference>
<comment type="similarity">
    <text evidence="1">Belongs to the bacterial solute-binding protein 5 family.</text>
</comment>
<dbReference type="EMBL" id="POTW01000109">
    <property type="protein sequence ID" value="PZF79935.1"/>
    <property type="molecule type" value="Genomic_DNA"/>
</dbReference>
<protein>
    <submittedName>
        <fullName evidence="7">ABC transporter substrate-binding protein</fullName>
    </submittedName>
</protein>
<evidence type="ECO:0000256" key="3">
    <source>
        <dbReference type="ARBA" id="ARBA00022729"/>
    </source>
</evidence>
<dbReference type="PANTHER" id="PTHR30290:SF9">
    <property type="entry name" value="OLIGOPEPTIDE-BINDING PROTEIN APPA"/>
    <property type="match status" value="1"/>
</dbReference>
<sequence length="537" mass="58013">MSTSRGFGRRVALGAALVLALAACVPSEPDESSDGASGDASEGGDGGGELSIGTTADVVNFNPLVGNSRTDSWVTNLMYPAMMTIDDEGTKVPALATEWGYGEDGLSAWIELRDDMQWSDGEPLTAEDVVFTIDAIKAEQLGTVSGMIGAYESAVAASDTRIEFTLSRPDGAFLNSIGFWMPIVPEHVFGQAPTVADFANDSDWVSAGPFVLTTVERGQRYVLEAVDGYPLGEDDSGPALDRVVFRVYPDVNTEVLALRSGEIDLIGNALPPSVARDVSGDDELQTFSVPSLGWAHMQYNMRRPPLDQVEVRQALAHAVDYEAIREVVLGGNAVSSNSSVLTPTFAQWVDDTAEEYTYDPDLSRDLLAQAGVENLELEMIYDAGDPNISSWAELVRDQAAEAGITITLAGLERNTYLARTNDRDFDIYAGSWAIIDEPQSNFHLLFAPDGFINYAGVNDPEIDRLMVEASTALTVEDARGPLQELARIVTEQVYDNVMYVEQFTFAASNEWTGFQPKPSELLSVVNPQSLASVRAAD</sequence>
<feature type="chain" id="PRO_5038334728" evidence="5">
    <location>
        <begin position="23"/>
        <end position="537"/>
    </location>
</feature>
<dbReference type="Gene3D" id="3.40.190.10">
    <property type="entry name" value="Periplasmic binding protein-like II"/>
    <property type="match status" value="1"/>
</dbReference>
<evidence type="ECO:0000313" key="7">
    <source>
        <dbReference type="EMBL" id="PZF79935.1"/>
    </source>
</evidence>
<evidence type="ECO:0000256" key="4">
    <source>
        <dbReference type="SAM" id="MobiDB-lite"/>
    </source>
</evidence>
<dbReference type="GO" id="GO:1904680">
    <property type="term" value="F:peptide transmembrane transporter activity"/>
    <property type="evidence" value="ECO:0007669"/>
    <property type="project" value="TreeGrafter"/>
</dbReference>
<reference evidence="7 8" key="1">
    <citation type="submission" date="2018-01" db="EMBL/GenBank/DDBJ databases">
        <title>Draft genome sequence of Jiangella sp. GTF31.</title>
        <authorList>
            <person name="Sahin N."/>
            <person name="Ay H."/>
            <person name="Saygin H."/>
        </authorList>
    </citation>
    <scope>NUCLEOTIDE SEQUENCE [LARGE SCALE GENOMIC DNA]</scope>
    <source>
        <strain evidence="7 8">GTF31</strain>
    </source>
</reference>
<organism evidence="7 8">
    <name type="scientific">Jiangella anatolica</name>
    <dbReference type="NCBI Taxonomy" id="2670374"/>
    <lineage>
        <taxon>Bacteria</taxon>
        <taxon>Bacillati</taxon>
        <taxon>Actinomycetota</taxon>
        <taxon>Actinomycetes</taxon>
        <taxon>Jiangellales</taxon>
        <taxon>Jiangellaceae</taxon>
        <taxon>Jiangella</taxon>
    </lineage>
</organism>
<feature type="region of interest" description="Disordered" evidence="4">
    <location>
        <begin position="28"/>
        <end position="52"/>
    </location>
</feature>
<dbReference type="PANTHER" id="PTHR30290">
    <property type="entry name" value="PERIPLASMIC BINDING COMPONENT OF ABC TRANSPORTER"/>
    <property type="match status" value="1"/>
</dbReference>
<dbReference type="RefSeq" id="WP_111258061.1">
    <property type="nucleotide sequence ID" value="NZ_POTW01000109.1"/>
</dbReference>
<feature type="signal peptide" evidence="5">
    <location>
        <begin position="1"/>
        <end position="22"/>
    </location>
</feature>
<dbReference type="Proteomes" id="UP000248764">
    <property type="component" value="Unassembled WGS sequence"/>
</dbReference>
<evidence type="ECO:0000256" key="2">
    <source>
        <dbReference type="ARBA" id="ARBA00022448"/>
    </source>
</evidence>
<dbReference type="GO" id="GO:0015833">
    <property type="term" value="P:peptide transport"/>
    <property type="evidence" value="ECO:0007669"/>
    <property type="project" value="TreeGrafter"/>
</dbReference>
<dbReference type="PROSITE" id="PS51257">
    <property type="entry name" value="PROKAR_LIPOPROTEIN"/>
    <property type="match status" value="1"/>
</dbReference>
<dbReference type="Gene3D" id="3.10.105.10">
    <property type="entry name" value="Dipeptide-binding Protein, Domain 3"/>
    <property type="match status" value="1"/>
</dbReference>
<feature type="compositionally biased region" description="Gly residues" evidence="4">
    <location>
        <begin position="41"/>
        <end position="50"/>
    </location>
</feature>
<feature type="domain" description="Solute-binding protein family 5" evidence="6">
    <location>
        <begin position="92"/>
        <end position="447"/>
    </location>
</feature>